<dbReference type="PROSITE" id="PS50901">
    <property type="entry name" value="FTSK"/>
    <property type="match status" value="2"/>
</dbReference>
<dbReference type="Gene3D" id="3.40.50.300">
    <property type="entry name" value="P-loop containing nucleotide triphosphate hydrolases"/>
    <property type="match status" value="4"/>
</dbReference>
<feature type="domain" description="FtsK" evidence="7">
    <location>
        <begin position="982"/>
        <end position="1172"/>
    </location>
</feature>
<proteinExistence type="predicted"/>
<dbReference type="GO" id="GO:0005524">
    <property type="term" value="F:ATP binding"/>
    <property type="evidence" value="ECO:0007669"/>
    <property type="project" value="UniProtKB-UniRule"/>
</dbReference>
<accession>A0A1M5N3K8</accession>
<dbReference type="SMART" id="SM00240">
    <property type="entry name" value="FHA"/>
    <property type="match status" value="1"/>
</dbReference>
<dbReference type="InterPro" id="IPR050206">
    <property type="entry name" value="FtsK/SpoIIIE/SftA"/>
</dbReference>
<keyword evidence="5" id="KW-1133">Transmembrane helix</keyword>
<keyword evidence="2 4" id="KW-0547">Nucleotide-binding</keyword>
<dbReference type="PROSITE" id="PS50006">
    <property type="entry name" value="FHA_DOMAIN"/>
    <property type="match status" value="1"/>
</dbReference>
<keyword evidence="9" id="KW-1185">Reference proteome</keyword>
<keyword evidence="3 4" id="KW-0067">ATP-binding</keyword>
<evidence type="ECO:0000313" key="9">
    <source>
        <dbReference type="Proteomes" id="UP000186132"/>
    </source>
</evidence>
<dbReference type="Pfam" id="PF00498">
    <property type="entry name" value="FHA"/>
    <property type="match status" value="1"/>
</dbReference>
<dbReference type="CDD" id="cd00060">
    <property type="entry name" value="FHA"/>
    <property type="match status" value="1"/>
</dbReference>
<dbReference type="InterPro" id="IPR000253">
    <property type="entry name" value="FHA_dom"/>
</dbReference>
<evidence type="ECO:0000256" key="1">
    <source>
        <dbReference type="ARBA" id="ARBA00022553"/>
    </source>
</evidence>
<sequence>MELELTVVAADERRDVTVRLGDATTVAQLRAALAPAAPPGGSGGLWLGHHLVPDAEPVSTAVAAGLRSGAVVGLDGPVGAPPAAEGPVVVAAVGGLAAGTSSALGPDRVLEAGRSPACGLRLRDPEVSRRHAAFRLGHGVPRLELRDLGSRNGVGHHGSRLPEFADVDLGEPLRLGETVVEARPVRAVAADLTDDPVSATRAFNRPPHLETPRRPVTLVEPAEPKKPGGFRMPWIAALAPLVLGGVIFAIFPQYGAYLVIMMLLSPIMLVANAVSERRGGKKSYAAQLRDFRTDTARYREELAAAVRGDERESRAAAPDPAELIRRGVTPDAALWQRRRRGERFLSLRVGLTDRAAAVTLQRAGSDAPEPVVPVVHDVPVEIGLREAGVLGVAGPRDALLAAARALVTQTAVLHSPGDVGLVVVTGSDTRTDWEWTGWLPHTRPTSDAFACRRLVAVDGDQAAARMAELLRLVDERTAEQRARLSGGPPPRRAVVVVLDGARRMRAVPGIARLLAHGPAVGVYAICLDADETALPDECGATVVAATPTGSRATVRVSGRAPVEDVLVDGCGHADAERVARSLTPIHALGDGDAERELPDRVRFTELAGLDVVGTSDAGGTGGAVAADAVARRWATAPGGRSSRALLGMAAGEPVVVDLVKDGPHGLVAGTSGSGKSELLQTFVASLALANRPDALNFVLVDYKGGSAFAACSELPHCAGLITDLDGHLVTRALDSLSAELKRRETLLAEAGAKDIADYWARTGARLPRLVIVVDEFASLVEEVPDFVPGVVGIGMRGRSLGVHVVLATQRPGGVVSADMRANLNLRISLRVTSDAESTDVIETPAAARILAKQPGRGYVRTGHGELTAFQAARVGWPLPADDAPPDDAVDTTPTVTPRPFDLLGQAPEQIVTTDVDTHGRTDLTEIVRAIRRASAAADVELPRRPWLPPLPAEVPVDLLPAVPRVTTSAVLGLVDRPAAQAQDPFALDLDRTGPVVVGGAVRSGRSTALRTLAGSLADAASPADVHLYVLDCGNHALAAVAGFPHTGAVVDGADEARTERLFAMLAEEVARRQRIFAGGGHGSLTEQRAAVAVEDRLPHVVLLLDRLESFVNRYEELNNGVLLDRLETLLRTGPAVGVTCVLASDRTGLTHRLGSAVAARLVLAQATPEDLVYFGVDARAVPSSMPPGRAIWTPTGEEVQVAVLGADPSGTAQLARLRELGAELTRRWDGLPAATRPQRLDPLPVEIGTTELESLRSVARPGGPAVVTVGVGGDHLGPVDVDVAELGGSFVVCGPARSGRSTALLAMVRSLDGTVPVLVAAPRPSPLRELAGPHVTVLVTDVAARLAAALDGGDGADGADGADGGPRVVVVDDAELLDDHALQPVLERFVRGSRDTGSVLLAAGTTDDILLNRYRGWLATARRERCGLILNPASHVDGEVFEVKLPRSTAGGWPTGRALLVRSGATSIVQVAVPDAAAREARS</sequence>
<feature type="domain" description="FtsK" evidence="7">
    <location>
        <begin position="651"/>
        <end position="838"/>
    </location>
</feature>
<dbReference type="SUPFAM" id="SSF49879">
    <property type="entry name" value="SMAD/FHA domain"/>
    <property type="match status" value="1"/>
</dbReference>
<dbReference type="InterPro" id="IPR003593">
    <property type="entry name" value="AAA+_ATPase"/>
</dbReference>
<dbReference type="Proteomes" id="UP000186132">
    <property type="component" value="Unassembled WGS sequence"/>
</dbReference>
<dbReference type="Gene3D" id="2.60.200.20">
    <property type="match status" value="1"/>
</dbReference>
<dbReference type="SUPFAM" id="SSF52540">
    <property type="entry name" value="P-loop containing nucleoside triphosphate hydrolases"/>
    <property type="match status" value="3"/>
</dbReference>
<dbReference type="GO" id="GO:0003677">
    <property type="term" value="F:DNA binding"/>
    <property type="evidence" value="ECO:0007669"/>
    <property type="project" value="InterPro"/>
</dbReference>
<organism evidence="8 9">
    <name type="scientific">Jatrophihabitans endophyticus</name>
    <dbReference type="NCBI Taxonomy" id="1206085"/>
    <lineage>
        <taxon>Bacteria</taxon>
        <taxon>Bacillati</taxon>
        <taxon>Actinomycetota</taxon>
        <taxon>Actinomycetes</taxon>
        <taxon>Jatrophihabitantales</taxon>
        <taxon>Jatrophihabitantaceae</taxon>
        <taxon>Jatrophihabitans</taxon>
    </lineage>
</organism>
<name>A0A1M5N3K8_9ACTN</name>
<evidence type="ECO:0000256" key="4">
    <source>
        <dbReference type="PROSITE-ProRule" id="PRU00289"/>
    </source>
</evidence>
<feature type="transmembrane region" description="Helical" evidence="5">
    <location>
        <begin position="234"/>
        <end position="251"/>
    </location>
</feature>
<evidence type="ECO:0000313" key="8">
    <source>
        <dbReference type="EMBL" id="SHG84154.1"/>
    </source>
</evidence>
<dbReference type="RefSeq" id="WP_073390960.1">
    <property type="nucleotide sequence ID" value="NZ_FQVU01000003.1"/>
</dbReference>
<evidence type="ECO:0000259" key="7">
    <source>
        <dbReference type="PROSITE" id="PS50901"/>
    </source>
</evidence>
<feature type="binding site" evidence="4">
    <location>
        <begin position="669"/>
        <end position="676"/>
    </location>
    <ligand>
        <name>ATP</name>
        <dbReference type="ChEBI" id="CHEBI:30616"/>
    </ligand>
</feature>
<evidence type="ECO:0000259" key="6">
    <source>
        <dbReference type="PROSITE" id="PS50006"/>
    </source>
</evidence>
<dbReference type="OrthoDB" id="9807790at2"/>
<dbReference type="InterPro" id="IPR008984">
    <property type="entry name" value="SMAD_FHA_dom_sf"/>
</dbReference>
<evidence type="ECO:0000256" key="3">
    <source>
        <dbReference type="ARBA" id="ARBA00022840"/>
    </source>
</evidence>
<feature type="domain" description="FHA" evidence="6">
    <location>
        <begin position="110"/>
        <end position="161"/>
    </location>
</feature>
<dbReference type="PANTHER" id="PTHR22683">
    <property type="entry name" value="SPORULATION PROTEIN RELATED"/>
    <property type="match status" value="1"/>
</dbReference>
<feature type="transmembrane region" description="Helical" evidence="5">
    <location>
        <begin position="257"/>
        <end position="274"/>
    </location>
</feature>
<dbReference type="InterPro" id="IPR027417">
    <property type="entry name" value="P-loop_NTPase"/>
</dbReference>
<keyword evidence="5" id="KW-0812">Transmembrane</keyword>
<feature type="binding site" evidence="4">
    <location>
        <begin position="999"/>
        <end position="1006"/>
    </location>
    <ligand>
        <name>ATP</name>
        <dbReference type="ChEBI" id="CHEBI:30616"/>
    </ligand>
</feature>
<evidence type="ECO:0000256" key="5">
    <source>
        <dbReference type="SAM" id="Phobius"/>
    </source>
</evidence>
<dbReference type="EMBL" id="FQVU01000003">
    <property type="protein sequence ID" value="SHG84154.1"/>
    <property type="molecule type" value="Genomic_DNA"/>
</dbReference>
<dbReference type="CDD" id="cd01127">
    <property type="entry name" value="TrwB_TraG_TraD_VirD4"/>
    <property type="match status" value="1"/>
</dbReference>
<keyword evidence="1" id="KW-0597">Phosphoprotein</keyword>
<dbReference type="Pfam" id="PF01580">
    <property type="entry name" value="FtsK_SpoIIIE"/>
    <property type="match status" value="2"/>
</dbReference>
<dbReference type="STRING" id="1206085.SAMN05443575_2906"/>
<dbReference type="SMART" id="SM00382">
    <property type="entry name" value="AAA"/>
    <property type="match status" value="3"/>
</dbReference>
<dbReference type="InterPro" id="IPR002543">
    <property type="entry name" value="FtsK_dom"/>
</dbReference>
<evidence type="ECO:0000256" key="2">
    <source>
        <dbReference type="ARBA" id="ARBA00022741"/>
    </source>
</evidence>
<protein>
    <submittedName>
        <fullName evidence="8">DNA segregation ATPase FtsK/SpoIIIE, S-DNA-T family</fullName>
    </submittedName>
</protein>
<reference evidence="8 9" key="1">
    <citation type="submission" date="2016-11" db="EMBL/GenBank/DDBJ databases">
        <authorList>
            <person name="Jaros S."/>
            <person name="Januszkiewicz K."/>
            <person name="Wedrychowicz H."/>
        </authorList>
    </citation>
    <scope>NUCLEOTIDE SEQUENCE [LARGE SCALE GENOMIC DNA]</scope>
    <source>
        <strain evidence="8 9">DSM 45627</strain>
    </source>
</reference>
<keyword evidence="5" id="KW-0472">Membrane</keyword>
<gene>
    <name evidence="8" type="ORF">SAMN05443575_2906</name>
</gene>
<dbReference type="PANTHER" id="PTHR22683:SF1">
    <property type="entry name" value="TYPE VII SECRETION SYSTEM PROTEIN ESSC"/>
    <property type="match status" value="1"/>
</dbReference>